<reference evidence="4" key="1">
    <citation type="journal article" date="2023" name="DNA Res.">
        <title>Chromosome-level genome assembly of Phrynocephalus forsythii using third-generation DNA sequencing and Hi-C analysis.</title>
        <authorList>
            <person name="Qi Y."/>
            <person name="Zhao W."/>
            <person name="Zhao Y."/>
            <person name="Niu C."/>
            <person name="Cao S."/>
            <person name="Zhang Y."/>
        </authorList>
    </citation>
    <scope>NUCLEOTIDE SEQUENCE</scope>
    <source>
        <tissue evidence="4">Muscle</tissue>
    </source>
</reference>
<dbReference type="InterPro" id="IPR001368">
    <property type="entry name" value="TNFR/NGFR_Cys_rich_reg"/>
</dbReference>
<dbReference type="EMBL" id="JAPFRF010000020">
    <property type="protein sequence ID" value="KAJ7306397.1"/>
    <property type="molecule type" value="Genomic_DNA"/>
</dbReference>
<comment type="caution">
    <text evidence="1">Lacks conserved residue(s) required for the propagation of feature annotation.</text>
</comment>
<comment type="caution">
    <text evidence="4">The sequence shown here is derived from an EMBL/GenBank/DDBJ whole genome shotgun (WGS) entry which is preliminary data.</text>
</comment>
<dbReference type="Proteomes" id="UP001142489">
    <property type="component" value="Unassembled WGS sequence"/>
</dbReference>
<proteinExistence type="predicted"/>
<dbReference type="AlphaFoldDB" id="A0A9Q1ARZ1"/>
<keyword evidence="5" id="KW-1185">Reference proteome</keyword>
<evidence type="ECO:0000313" key="5">
    <source>
        <dbReference type="Proteomes" id="UP001142489"/>
    </source>
</evidence>
<dbReference type="PROSITE" id="PS50050">
    <property type="entry name" value="TNFR_NGFR_2"/>
    <property type="match status" value="1"/>
</dbReference>
<dbReference type="OrthoDB" id="9374769at2759"/>
<feature type="domain" description="TNFR-Cys" evidence="3">
    <location>
        <begin position="26"/>
        <end position="63"/>
    </location>
</feature>
<accession>A0A9Q1ARZ1</accession>
<dbReference type="PROSITE" id="PS00652">
    <property type="entry name" value="TNFR_NGFR_1"/>
    <property type="match status" value="1"/>
</dbReference>
<evidence type="ECO:0000256" key="1">
    <source>
        <dbReference type="PROSITE-ProRule" id="PRU00206"/>
    </source>
</evidence>
<keyword evidence="2" id="KW-0732">Signal</keyword>
<protein>
    <recommendedName>
        <fullName evidence="3">TNFR-Cys domain-containing protein</fullName>
    </recommendedName>
</protein>
<organism evidence="4 5">
    <name type="scientific">Phrynocephalus forsythii</name>
    <dbReference type="NCBI Taxonomy" id="171643"/>
    <lineage>
        <taxon>Eukaryota</taxon>
        <taxon>Metazoa</taxon>
        <taxon>Chordata</taxon>
        <taxon>Craniata</taxon>
        <taxon>Vertebrata</taxon>
        <taxon>Euteleostomi</taxon>
        <taxon>Lepidosauria</taxon>
        <taxon>Squamata</taxon>
        <taxon>Bifurcata</taxon>
        <taxon>Unidentata</taxon>
        <taxon>Episquamata</taxon>
        <taxon>Toxicofera</taxon>
        <taxon>Iguania</taxon>
        <taxon>Acrodonta</taxon>
        <taxon>Agamidae</taxon>
        <taxon>Agaminae</taxon>
        <taxon>Phrynocephalus</taxon>
    </lineage>
</organism>
<gene>
    <name evidence="4" type="ORF">JRQ81_009743</name>
</gene>
<name>A0A9Q1ARZ1_9SAUR</name>
<dbReference type="SMART" id="SM00208">
    <property type="entry name" value="TNFR"/>
    <property type="match status" value="1"/>
</dbReference>
<feature type="signal peptide" evidence="2">
    <location>
        <begin position="1"/>
        <end position="24"/>
    </location>
</feature>
<sequence length="160" mass="16993">MVGPAVVVVLTVAFALLLGCPASGLSCPKDTYPLGSRKCCKKCPPDRGLQEVKPCDQFSNTRCACLPGYKEVAGLAISEGDKRAHPNSCGTCGLGKCCAIRTCSECRVLPQCREGEELFCSEPEPVNQLKPTGAWPLQEDTYSCQFPEEEGGGGGKMAEE</sequence>
<evidence type="ECO:0000313" key="4">
    <source>
        <dbReference type="EMBL" id="KAJ7306397.1"/>
    </source>
</evidence>
<feature type="repeat" description="TNFR-Cys" evidence="1">
    <location>
        <begin position="26"/>
        <end position="63"/>
    </location>
</feature>
<dbReference type="Gene3D" id="2.10.50.10">
    <property type="entry name" value="Tumor Necrosis Factor Receptor, subunit A, domain 2"/>
    <property type="match status" value="1"/>
</dbReference>
<evidence type="ECO:0000256" key="2">
    <source>
        <dbReference type="SAM" id="SignalP"/>
    </source>
</evidence>
<evidence type="ECO:0000259" key="3">
    <source>
        <dbReference type="PROSITE" id="PS50050"/>
    </source>
</evidence>
<feature type="chain" id="PRO_5040374978" description="TNFR-Cys domain-containing protein" evidence="2">
    <location>
        <begin position="25"/>
        <end position="160"/>
    </location>
</feature>